<proteinExistence type="predicted"/>
<dbReference type="RefSeq" id="WP_123847310.1">
    <property type="nucleotide sequence ID" value="NZ_RPDH01000002.1"/>
</dbReference>
<keyword evidence="1" id="KW-0812">Transmembrane</keyword>
<dbReference type="OrthoDB" id="680780at2"/>
<evidence type="ECO:0008006" key="4">
    <source>
        <dbReference type="Google" id="ProtNLM"/>
    </source>
</evidence>
<dbReference type="AlphaFoldDB" id="A0A3N4PNT3"/>
<reference evidence="2 3" key="1">
    <citation type="submission" date="2018-11" db="EMBL/GenBank/DDBJ databases">
        <title>Chitinophaga lutea sp.nov., isolate from arsenic contaminated soil.</title>
        <authorList>
            <person name="Zong Y."/>
        </authorList>
    </citation>
    <scope>NUCLEOTIDE SEQUENCE [LARGE SCALE GENOMIC DNA]</scope>
    <source>
        <strain evidence="2 3">ZY74</strain>
    </source>
</reference>
<evidence type="ECO:0000313" key="2">
    <source>
        <dbReference type="EMBL" id="RPE08309.1"/>
    </source>
</evidence>
<dbReference type="Proteomes" id="UP000278351">
    <property type="component" value="Unassembled WGS sequence"/>
</dbReference>
<organism evidence="2 3">
    <name type="scientific">Chitinophaga lutea</name>
    <dbReference type="NCBI Taxonomy" id="2488634"/>
    <lineage>
        <taxon>Bacteria</taxon>
        <taxon>Pseudomonadati</taxon>
        <taxon>Bacteroidota</taxon>
        <taxon>Chitinophagia</taxon>
        <taxon>Chitinophagales</taxon>
        <taxon>Chitinophagaceae</taxon>
        <taxon>Chitinophaga</taxon>
    </lineage>
</organism>
<keyword evidence="3" id="KW-1185">Reference proteome</keyword>
<gene>
    <name evidence="2" type="ORF">EGT74_14725</name>
</gene>
<accession>A0A3N4PNT3</accession>
<keyword evidence="1" id="KW-1133">Transmembrane helix</keyword>
<keyword evidence="1" id="KW-0472">Membrane</keyword>
<dbReference type="EMBL" id="RPDH01000002">
    <property type="protein sequence ID" value="RPE08309.1"/>
    <property type="molecule type" value="Genomic_DNA"/>
</dbReference>
<protein>
    <recommendedName>
        <fullName evidence="4">PH domain-containing protein</fullName>
    </recommendedName>
</protein>
<evidence type="ECO:0000313" key="3">
    <source>
        <dbReference type="Proteomes" id="UP000278351"/>
    </source>
</evidence>
<name>A0A3N4PNT3_9BACT</name>
<evidence type="ECO:0000256" key="1">
    <source>
        <dbReference type="SAM" id="Phobius"/>
    </source>
</evidence>
<sequence>MKTKTRTTTNRGSKTLPGKLLYSPLTLLALPVLLLGLFLRSAWLIVPAALLLSGSFAARLVRARTVVSLNEKGIYYDSPFRRLHFEWHEIRAAGVYYVSKGQVYEEDHTEPSPPEHEGIPRTIYVSLRPAYSPARHRRLVNKTDIHFRWNQEAWEVITAKREKAVTEKA</sequence>
<feature type="transmembrane region" description="Helical" evidence="1">
    <location>
        <begin position="20"/>
        <end position="38"/>
    </location>
</feature>
<comment type="caution">
    <text evidence="2">The sequence shown here is derived from an EMBL/GenBank/DDBJ whole genome shotgun (WGS) entry which is preliminary data.</text>
</comment>